<evidence type="ECO:0000256" key="1">
    <source>
        <dbReference type="SAM" id="Phobius"/>
    </source>
</evidence>
<evidence type="ECO:0000313" key="3">
    <source>
        <dbReference type="Proteomes" id="UP000653493"/>
    </source>
</evidence>
<organism evidence="2 3">
    <name type="scientific">Streptomyces griseoviridis</name>
    <dbReference type="NCBI Taxonomy" id="45398"/>
    <lineage>
        <taxon>Bacteria</taxon>
        <taxon>Bacillati</taxon>
        <taxon>Actinomycetota</taxon>
        <taxon>Actinomycetes</taxon>
        <taxon>Kitasatosporales</taxon>
        <taxon>Streptomycetaceae</taxon>
        <taxon>Streptomyces</taxon>
    </lineage>
</organism>
<comment type="caution">
    <text evidence="2">The sequence shown here is derived from an EMBL/GenBank/DDBJ whole genome shotgun (WGS) entry which is preliminary data.</text>
</comment>
<keyword evidence="3" id="KW-1185">Reference proteome</keyword>
<dbReference type="EMBL" id="BMSL01000001">
    <property type="protein sequence ID" value="GGS19389.1"/>
    <property type="molecule type" value="Genomic_DNA"/>
</dbReference>
<gene>
    <name evidence="2" type="ORF">GCM10010238_04430</name>
</gene>
<accession>A0A918G5K0</accession>
<reference evidence="2" key="1">
    <citation type="journal article" date="2014" name="Int. J. Syst. Evol. Microbiol.">
        <title>Complete genome sequence of Corynebacterium casei LMG S-19264T (=DSM 44701T), isolated from a smear-ripened cheese.</title>
        <authorList>
            <consortium name="US DOE Joint Genome Institute (JGI-PGF)"/>
            <person name="Walter F."/>
            <person name="Albersmeier A."/>
            <person name="Kalinowski J."/>
            <person name="Ruckert C."/>
        </authorList>
    </citation>
    <scope>NUCLEOTIDE SEQUENCE</scope>
    <source>
        <strain evidence="2">JCM 4234</strain>
    </source>
</reference>
<reference evidence="2" key="2">
    <citation type="submission" date="2020-09" db="EMBL/GenBank/DDBJ databases">
        <authorList>
            <person name="Sun Q."/>
            <person name="Ohkuma M."/>
        </authorList>
    </citation>
    <scope>NUCLEOTIDE SEQUENCE</scope>
    <source>
        <strain evidence="2">JCM 4234</strain>
    </source>
</reference>
<dbReference type="AlphaFoldDB" id="A0A918G5K0"/>
<dbReference type="Proteomes" id="UP000653493">
    <property type="component" value="Unassembled WGS sequence"/>
</dbReference>
<protein>
    <submittedName>
        <fullName evidence="2">Uncharacterized protein</fullName>
    </submittedName>
</protein>
<name>A0A918G5K0_STRGD</name>
<sequence length="50" mass="4927">MPADTGRVTGGAWWVAALTGGTAVPAGWVTTRGNVRAARTQAEATALGGS</sequence>
<feature type="transmembrane region" description="Helical" evidence="1">
    <location>
        <begin position="12"/>
        <end position="31"/>
    </location>
</feature>
<keyword evidence="1" id="KW-0472">Membrane</keyword>
<keyword evidence="1" id="KW-1133">Transmembrane helix</keyword>
<keyword evidence="1" id="KW-0812">Transmembrane</keyword>
<evidence type="ECO:0000313" key="2">
    <source>
        <dbReference type="EMBL" id="GGS19389.1"/>
    </source>
</evidence>
<proteinExistence type="predicted"/>